<dbReference type="InterPro" id="IPR002038">
    <property type="entry name" value="Osteopontin"/>
</dbReference>
<evidence type="ECO:0000256" key="1">
    <source>
        <dbReference type="SAM" id="MobiDB-lite"/>
    </source>
</evidence>
<proteinExistence type="predicted"/>
<dbReference type="PANTHER" id="PTHR10607">
    <property type="entry name" value="OSTEOPONTIN"/>
    <property type="match status" value="1"/>
</dbReference>
<dbReference type="Pfam" id="PF00865">
    <property type="entry name" value="Osteopontin"/>
    <property type="match status" value="1"/>
</dbReference>
<feature type="compositionally biased region" description="Acidic residues" evidence="1">
    <location>
        <begin position="100"/>
        <end position="112"/>
    </location>
</feature>
<feature type="compositionally biased region" description="Polar residues" evidence="1">
    <location>
        <begin position="73"/>
        <end position="83"/>
    </location>
</feature>
<reference evidence="2" key="2">
    <citation type="submission" date="2025-08" db="UniProtKB">
        <authorList>
            <consortium name="Ensembl"/>
        </authorList>
    </citation>
    <scope>IDENTIFICATION</scope>
</reference>
<feature type="compositionally biased region" description="Acidic residues" evidence="1">
    <location>
        <begin position="120"/>
        <end position="130"/>
    </location>
</feature>
<feature type="compositionally biased region" description="Basic and acidic residues" evidence="1">
    <location>
        <begin position="318"/>
        <end position="330"/>
    </location>
</feature>
<dbReference type="PRINTS" id="PR00216">
    <property type="entry name" value="OSTEOPONTIN"/>
</dbReference>
<evidence type="ECO:0000313" key="3">
    <source>
        <dbReference type="Proteomes" id="UP000007648"/>
    </source>
</evidence>
<dbReference type="Proteomes" id="UP000007648">
    <property type="component" value="Unassembled WGS sequence"/>
</dbReference>
<dbReference type="InParanoid" id="A0A7N4PYK1"/>
<dbReference type="AlphaFoldDB" id="A0A7N4PYK1"/>
<reference evidence="2 3" key="1">
    <citation type="journal article" date="2011" name="Proc. Natl. Acad. Sci. U.S.A.">
        <title>Genetic diversity and population structure of the endangered marsupial Sarcophilus harrisii (Tasmanian devil).</title>
        <authorList>
            <person name="Miller W."/>
            <person name="Hayes V.M."/>
            <person name="Ratan A."/>
            <person name="Petersen D.C."/>
            <person name="Wittekindt N.E."/>
            <person name="Miller J."/>
            <person name="Walenz B."/>
            <person name="Knight J."/>
            <person name="Qi J."/>
            <person name="Zhao F."/>
            <person name="Wang Q."/>
            <person name="Bedoya-Reina O.C."/>
            <person name="Katiyar N."/>
            <person name="Tomsho L.P."/>
            <person name="Kasson L.M."/>
            <person name="Hardie R.A."/>
            <person name="Woodbridge P."/>
            <person name="Tindall E.A."/>
            <person name="Bertelsen M.F."/>
            <person name="Dixon D."/>
            <person name="Pyecroft S."/>
            <person name="Helgen K.M."/>
            <person name="Lesk A.M."/>
            <person name="Pringle T.H."/>
            <person name="Patterson N."/>
            <person name="Zhang Y."/>
            <person name="Kreiss A."/>
            <person name="Woods G.M."/>
            <person name="Jones M.E."/>
            <person name="Schuster S.C."/>
        </authorList>
    </citation>
    <scope>NUCLEOTIDE SEQUENCE [LARGE SCALE GENOMIC DNA]</scope>
</reference>
<dbReference type="FunCoup" id="A0A7N4PYK1">
    <property type="interactions" value="634"/>
</dbReference>
<feature type="region of interest" description="Disordered" evidence="1">
    <location>
        <begin position="73"/>
        <end position="330"/>
    </location>
</feature>
<dbReference type="PANTHER" id="PTHR10607:SF1">
    <property type="entry name" value="OSTEOPONTIN"/>
    <property type="match status" value="1"/>
</dbReference>
<keyword evidence="3" id="KW-1185">Reference proteome</keyword>
<dbReference type="GeneTree" id="ENSGT00390000002509"/>
<evidence type="ECO:0000313" key="2">
    <source>
        <dbReference type="Ensembl" id="ENSSHAP00000045501.1"/>
    </source>
</evidence>
<accession>A0A7N4PYK1</accession>
<dbReference type="SMART" id="SM00017">
    <property type="entry name" value="OSTEO"/>
    <property type="match status" value="1"/>
</dbReference>
<dbReference type="GO" id="GO:0001649">
    <property type="term" value="P:osteoblast differentiation"/>
    <property type="evidence" value="ECO:0007669"/>
    <property type="project" value="TreeGrafter"/>
</dbReference>
<organism evidence="2 3">
    <name type="scientific">Sarcophilus harrisii</name>
    <name type="common">Tasmanian devil</name>
    <name type="synonym">Sarcophilus laniarius</name>
    <dbReference type="NCBI Taxonomy" id="9305"/>
    <lineage>
        <taxon>Eukaryota</taxon>
        <taxon>Metazoa</taxon>
        <taxon>Chordata</taxon>
        <taxon>Craniata</taxon>
        <taxon>Vertebrata</taxon>
        <taxon>Euteleostomi</taxon>
        <taxon>Mammalia</taxon>
        <taxon>Metatheria</taxon>
        <taxon>Dasyuromorphia</taxon>
        <taxon>Dasyuridae</taxon>
        <taxon>Sarcophilus</taxon>
    </lineage>
</organism>
<gene>
    <name evidence="2" type="primary">SPP1</name>
</gene>
<reference evidence="2" key="3">
    <citation type="submission" date="2025-09" db="UniProtKB">
        <authorList>
            <consortium name="Ensembl"/>
        </authorList>
    </citation>
    <scope>IDENTIFICATION</scope>
</reference>
<dbReference type="GO" id="GO:0050840">
    <property type="term" value="F:extracellular matrix binding"/>
    <property type="evidence" value="ECO:0007669"/>
    <property type="project" value="TreeGrafter"/>
</dbReference>
<feature type="compositionally biased region" description="Basic and acidic residues" evidence="1">
    <location>
        <begin position="260"/>
        <end position="285"/>
    </location>
</feature>
<protein>
    <submittedName>
        <fullName evidence="2">Secreted phosphoprotein 1</fullName>
    </submittedName>
</protein>
<name>A0A7N4PYK1_SARHA</name>
<sequence length="330" mass="37095">VNITFHYIAKPEPIVYILPVLEIKLYCNLFIFLASKVKQQINSGSSEEKQLYSKHPNFVATWLNADPSQKQTLLATQNSLSSEESTEDLQETLPRNSSESPDDIDDEDDDDGDHNKSIDSDDSDESDEVVTDLPTDTPATPSFLPDGPTRGDNGGRGDSVAYGLRSKLGAPYRSSEQVHDVTEEDLTSQIESYESEKTHKAIPLSQTFPKVSSWESNGQESNEASQADEYSVETHSHEQLKSSQLERNIYDSQQQSDSHGSQENDKVSQEFHNREVDRDSQEFHKQQVGKLSQEYHSQEVHLVSDPESVENIKPLKLHSHEVDSASFETH</sequence>
<dbReference type="GO" id="GO:0045780">
    <property type="term" value="P:positive regulation of bone resorption"/>
    <property type="evidence" value="ECO:0007669"/>
    <property type="project" value="TreeGrafter"/>
</dbReference>
<dbReference type="GO" id="GO:0007155">
    <property type="term" value="P:cell adhesion"/>
    <property type="evidence" value="ECO:0007669"/>
    <property type="project" value="InterPro"/>
</dbReference>
<dbReference type="GO" id="GO:0005615">
    <property type="term" value="C:extracellular space"/>
    <property type="evidence" value="ECO:0007669"/>
    <property type="project" value="TreeGrafter"/>
</dbReference>
<dbReference type="Ensembl" id="ENSSHAT00000024515.1">
    <property type="protein sequence ID" value="ENSSHAP00000045501.1"/>
    <property type="gene ID" value="ENSSHAG00000001448.2"/>
</dbReference>
<feature type="compositionally biased region" description="Polar residues" evidence="1">
    <location>
        <begin position="204"/>
        <end position="225"/>
    </location>
</feature>